<dbReference type="Proteomes" id="UP000823775">
    <property type="component" value="Unassembled WGS sequence"/>
</dbReference>
<gene>
    <name evidence="1" type="ORF">HAX54_039428</name>
</gene>
<sequence>MIELTVRHQGNGLSLGLLHATFPVATQISSGLIPSLTVHQVVEGPSQTLLKQLLFLRSLLMANDGASEPS</sequence>
<evidence type="ECO:0000313" key="1">
    <source>
        <dbReference type="EMBL" id="MCD7458869.1"/>
    </source>
</evidence>
<comment type="caution">
    <text evidence="1">The sequence shown here is derived from an EMBL/GenBank/DDBJ whole genome shotgun (WGS) entry which is preliminary data.</text>
</comment>
<keyword evidence="2" id="KW-1185">Reference proteome</keyword>
<feature type="non-terminal residue" evidence="1">
    <location>
        <position position="70"/>
    </location>
</feature>
<name>A0ABS8SJB3_DATST</name>
<protein>
    <submittedName>
        <fullName evidence="1">Uncharacterized protein</fullName>
    </submittedName>
</protein>
<reference evidence="1 2" key="1">
    <citation type="journal article" date="2021" name="BMC Genomics">
        <title>Datura genome reveals duplications of psychoactive alkaloid biosynthetic genes and high mutation rate following tissue culture.</title>
        <authorList>
            <person name="Rajewski A."/>
            <person name="Carter-House D."/>
            <person name="Stajich J."/>
            <person name="Litt A."/>
        </authorList>
    </citation>
    <scope>NUCLEOTIDE SEQUENCE [LARGE SCALE GENOMIC DNA]</scope>
    <source>
        <strain evidence="1">AR-01</strain>
    </source>
</reference>
<accession>A0ABS8SJB3</accession>
<dbReference type="EMBL" id="JACEIK010000547">
    <property type="protein sequence ID" value="MCD7458869.1"/>
    <property type="molecule type" value="Genomic_DNA"/>
</dbReference>
<evidence type="ECO:0000313" key="2">
    <source>
        <dbReference type="Proteomes" id="UP000823775"/>
    </source>
</evidence>
<proteinExistence type="predicted"/>
<organism evidence="1 2">
    <name type="scientific">Datura stramonium</name>
    <name type="common">Jimsonweed</name>
    <name type="synonym">Common thornapple</name>
    <dbReference type="NCBI Taxonomy" id="4076"/>
    <lineage>
        <taxon>Eukaryota</taxon>
        <taxon>Viridiplantae</taxon>
        <taxon>Streptophyta</taxon>
        <taxon>Embryophyta</taxon>
        <taxon>Tracheophyta</taxon>
        <taxon>Spermatophyta</taxon>
        <taxon>Magnoliopsida</taxon>
        <taxon>eudicotyledons</taxon>
        <taxon>Gunneridae</taxon>
        <taxon>Pentapetalae</taxon>
        <taxon>asterids</taxon>
        <taxon>lamiids</taxon>
        <taxon>Solanales</taxon>
        <taxon>Solanaceae</taxon>
        <taxon>Solanoideae</taxon>
        <taxon>Datureae</taxon>
        <taxon>Datura</taxon>
    </lineage>
</organism>